<keyword evidence="3" id="KW-1185">Reference proteome</keyword>
<dbReference type="InterPro" id="IPR056924">
    <property type="entry name" value="SH3_Tf2-1"/>
</dbReference>
<sequence>MPRINGPFKVLKRISNNAYQLDLQGKYTVNGSFNVSDLLPYFADNLDLRSNPFQVRENDEPMANTTTAHQPEEQLVPEEAPHKPKEQLVAEKQLVPEKALIFPTGPLTRSRSKRGVETNTLFDSGATHFFVSPEIVKKDGFEIDRNTEYIIVITAGGQLMYQFGIVRDISLVVNGVDMPTNLIIVKLKKHDVSLGVDWLGKYKAHINCHQGRIQFEREEGMLKFQGITTALRSLVISAIQSERMLEKGCEAYIATITTKEVGANAELKDIPIANEFTDVFEAVNGLPPDRSDPFIIELKPGYVLSLKLCTGCHRQKWRS</sequence>
<gene>
    <name evidence="2" type="ORF">ISN44_Un129g000040</name>
</gene>
<dbReference type="Pfam" id="PF08284">
    <property type="entry name" value="RVP_2"/>
    <property type="match status" value="1"/>
</dbReference>
<feature type="domain" description="Tf2-1-like SH3-like" evidence="1">
    <location>
        <begin position="2"/>
        <end position="41"/>
    </location>
</feature>
<dbReference type="PANTHER" id="PTHR15503">
    <property type="entry name" value="LDOC1 RELATED"/>
    <property type="match status" value="1"/>
</dbReference>
<evidence type="ECO:0000313" key="2">
    <source>
        <dbReference type="EMBL" id="KAG7529670.1"/>
    </source>
</evidence>
<dbReference type="Pfam" id="PF24626">
    <property type="entry name" value="SH3_Tf2-1"/>
    <property type="match status" value="1"/>
</dbReference>
<organism evidence="2 3">
    <name type="scientific">Arabidopsis suecica</name>
    <name type="common">Swedish thale-cress</name>
    <name type="synonym">Cardaminopsis suecica</name>
    <dbReference type="NCBI Taxonomy" id="45249"/>
    <lineage>
        <taxon>Eukaryota</taxon>
        <taxon>Viridiplantae</taxon>
        <taxon>Streptophyta</taxon>
        <taxon>Embryophyta</taxon>
        <taxon>Tracheophyta</taxon>
        <taxon>Spermatophyta</taxon>
        <taxon>Magnoliopsida</taxon>
        <taxon>eudicotyledons</taxon>
        <taxon>Gunneridae</taxon>
        <taxon>Pentapetalae</taxon>
        <taxon>rosids</taxon>
        <taxon>malvids</taxon>
        <taxon>Brassicales</taxon>
        <taxon>Brassicaceae</taxon>
        <taxon>Camelineae</taxon>
        <taxon>Arabidopsis</taxon>
    </lineage>
</organism>
<evidence type="ECO:0000259" key="1">
    <source>
        <dbReference type="Pfam" id="PF24626"/>
    </source>
</evidence>
<dbReference type="PANTHER" id="PTHR15503:SF45">
    <property type="entry name" value="RNA-DIRECTED DNA POLYMERASE HOMOLOG"/>
    <property type="match status" value="1"/>
</dbReference>
<dbReference type="EMBL" id="JAEFBJ010000129">
    <property type="protein sequence ID" value="KAG7529670.1"/>
    <property type="molecule type" value="Genomic_DNA"/>
</dbReference>
<name>A0A8T1XAS2_ARASU</name>
<protein>
    <submittedName>
        <fullName evidence="2">Aspartic peptidase domain superfamily</fullName>
    </submittedName>
</protein>
<evidence type="ECO:0000313" key="3">
    <source>
        <dbReference type="Proteomes" id="UP000694251"/>
    </source>
</evidence>
<comment type="caution">
    <text evidence="2">The sequence shown here is derived from an EMBL/GenBank/DDBJ whole genome shotgun (WGS) entry which is preliminary data.</text>
</comment>
<dbReference type="InterPro" id="IPR032567">
    <property type="entry name" value="RTL1-rel"/>
</dbReference>
<dbReference type="Proteomes" id="UP000694251">
    <property type="component" value="Unassembled WGS sequence"/>
</dbReference>
<proteinExistence type="predicted"/>
<reference evidence="2 3" key="1">
    <citation type="submission" date="2020-12" db="EMBL/GenBank/DDBJ databases">
        <title>Concerted genomic and epigenomic changes stabilize Arabidopsis allopolyploids.</title>
        <authorList>
            <person name="Chen Z."/>
        </authorList>
    </citation>
    <scope>NUCLEOTIDE SEQUENCE [LARGE SCALE GENOMIC DNA]</scope>
    <source>
        <strain evidence="2">As9502</strain>
        <tissue evidence="2">Leaf</tissue>
    </source>
</reference>
<dbReference type="OrthoDB" id="1113412at2759"/>
<dbReference type="AlphaFoldDB" id="A0A8T1XAS2"/>
<accession>A0A8T1XAS2</accession>
<dbReference type="CDD" id="cd00303">
    <property type="entry name" value="retropepsin_like"/>
    <property type="match status" value="1"/>
</dbReference>